<gene>
    <name evidence="2" type="ORF">TPA0910_44280</name>
</gene>
<dbReference type="RefSeq" id="WP_236257925.1">
    <property type="nucleotide sequence ID" value="NZ_BNEK01000005.1"/>
</dbReference>
<comment type="caution">
    <text evidence="2">The sequence shown here is derived from an EMBL/GenBank/DDBJ whole genome shotgun (WGS) entry which is preliminary data.</text>
</comment>
<dbReference type="EMBL" id="BNEK01000005">
    <property type="protein sequence ID" value="GHJ29995.1"/>
    <property type="molecule type" value="Genomic_DNA"/>
</dbReference>
<organism evidence="2 3">
    <name type="scientific">Streptomyces hygroscopicus</name>
    <dbReference type="NCBI Taxonomy" id="1912"/>
    <lineage>
        <taxon>Bacteria</taxon>
        <taxon>Bacillati</taxon>
        <taxon>Actinomycetota</taxon>
        <taxon>Actinomycetes</taxon>
        <taxon>Kitasatosporales</taxon>
        <taxon>Streptomycetaceae</taxon>
        <taxon>Streptomyces</taxon>
        <taxon>Streptomyces violaceusniger group</taxon>
    </lineage>
</organism>
<keyword evidence="3" id="KW-1185">Reference proteome</keyword>
<evidence type="ECO:0000313" key="2">
    <source>
        <dbReference type="EMBL" id="GHJ29995.1"/>
    </source>
</evidence>
<accession>A0ABQ3U307</accession>
<evidence type="ECO:0000313" key="3">
    <source>
        <dbReference type="Proteomes" id="UP001054854"/>
    </source>
</evidence>
<evidence type="ECO:0000256" key="1">
    <source>
        <dbReference type="SAM" id="MobiDB-lite"/>
    </source>
</evidence>
<dbReference type="Proteomes" id="UP001054854">
    <property type="component" value="Unassembled WGS sequence"/>
</dbReference>
<feature type="region of interest" description="Disordered" evidence="1">
    <location>
        <begin position="573"/>
        <end position="602"/>
    </location>
</feature>
<protein>
    <recommendedName>
        <fullName evidence="4">Transposase</fullName>
    </recommendedName>
</protein>
<feature type="compositionally biased region" description="Basic residues" evidence="1">
    <location>
        <begin position="576"/>
        <end position="585"/>
    </location>
</feature>
<sequence length="602" mass="67751">MNAESSKATAKDRHDRLLAMRAKRKLLDDDTVEAAIEDVDNSGLVPLLQDFVHLGLGRPRKLTLRALLIGFHLCTQITGGKIILERVTDILFFRLQPHMHQRLDLPDYPDHDKGFEAGYAVVRRLFHAMREAMDPSPLPANKRLTREEAQRLTAEADPELLAAREHRLALFTEFVLDASVSPLRPLMEALTDGSLALDATPVRTYARGRKTGGPELATDPDAGWYVREGDHRDPDTIPTAEAMRPADKRAKGQPPKQGRRKPSLKKKAKYLFGYDAALAVTRDARHDDVLLGDNTPNPDVLPALVLGVSLDKPGHRPAYNGLKILSRLRERGYRPGYLAGDLAYNNSDPTEWQLPVRALGYKPVYDYRVDQLGQQAGANGAIMVEGTWYCPSMPQPLIDATKDLYAERIDRETWIKRIEARKPYRLMPKEHEDAEGYQRMMCPAEAGKAQCPIKPRSLGRGIHLPLVDPEPSPVGPVKVCRQRSVTIAPTEGAKHWQALEYGDEEWRKVYFRLRNSVEGFNGFAKSPLAEAIEAAGSRRIRGIAAQTILLAFQLAHANRRKIRDWVETLALNSQPPRKRTRRRRRTEPPRRWTPTGFLAPTG</sequence>
<feature type="region of interest" description="Disordered" evidence="1">
    <location>
        <begin position="206"/>
        <end position="264"/>
    </location>
</feature>
<reference evidence="2" key="1">
    <citation type="submission" date="2024-05" db="EMBL/GenBank/DDBJ databases">
        <title>Whole genome shotgun sequence of Streptomyces hygroscopicus NBRC 113678.</title>
        <authorList>
            <person name="Komaki H."/>
            <person name="Tamura T."/>
        </authorList>
    </citation>
    <scope>NUCLEOTIDE SEQUENCE</scope>
    <source>
        <strain evidence="2">N11-34</strain>
    </source>
</reference>
<proteinExistence type="predicted"/>
<name>A0ABQ3U307_STRHY</name>
<evidence type="ECO:0008006" key="4">
    <source>
        <dbReference type="Google" id="ProtNLM"/>
    </source>
</evidence>